<dbReference type="InterPro" id="IPR023298">
    <property type="entry name" value="ATPase_P-typ_TM_dom_sf"/>
</dbReference>
<dbReference type="PANTHER" id="PTHR24093">
    <property type="entry name" value="CATION TRANSPORTING ATPASE"/>
    <property type="match status" value="1"/>
</dbReference>
<keyword evidence="1" id="KW-0460">Magnesium</keyword>
<dbReference type="EMBL" id="CAADRP010001974">
    <property type="protein sequence ID" value="VFU58242.1"/>
    <property type="molecule type" value="Genomic_DNA"/>
</dbReference>
<keyword evidence="2" id="KW-0812">Transmembrane</keyword>
<keyword evidence="2" id="KW-0472">Membrane</keyword>
<keyword evidence="2" id="KW-1133">Transmembrane helix</keyword>
<feature type="transmembrane region" description="Helical" evidence="2">
    <location>
        <begin position="29"/>
        <end position="49"/>
    </location>
</feature>
<dbReference type="GO" id="GO:0005388">
    <property type="term" value="F:P-type calcium transporter activity"/>
    <property type="evidence" value="ECO:0007669"/>
    <property type="project" value="TreeGrafter"/>
</dbReference>
<dbReference type="Gene3D" id="1.20.1110.10">
    <property type="entry name" value="Calcium-transporting ATPase, transmembrane domain"/>
    <property type="match status" value="1"/>
</dbReference>
<name>A0A6N2NB01_SALVM</name>
<dbReference type="PANTHER" id="PTHR24093:SF434">
    <property type="entry name" value="CALCIUM-TRANSPORTING ATPASE 13, PLASMA MEMBRANE-TYPE-RELATED"/>
    <property type="match status" value="1"/>
</dbReference>
<feature type="transmembrane region" description="Helical" evidence="2">
    <location>
        <begin position="69"/>
        <end position="97"/>
    </location>
</feature>
<proteinExistence type="predicted"/>
<dbReference type="AlphaFoldDB" id="A0A6N2NB01"/>
<dbReference type="SUPFAM" id="SSF81665">
    <property type="entry name" value="Calcium ATPase, transmembrane domain M"/>
    <property type="match status" value="1"/>
</dbReference>
<evidence type="ECO:0000256" key="2">
    <source>
        <dbReference type="SAM" id="Phobius"/>
    </source>
</evidence>
<organism evidence="3">
    <name type="scientific">Salix viminalis</name>
    <name type="common">Common osier</name>
    <name type="synonym">Basket willow</name>
    <dbReference type="NCBI Taxonomy" id="40686"/>
    <lineage>
        <taxon>Eukaryota</taxon>
        <taxon>Viridiplantae</taxon>
        <taxon>Streptophyta</taxon>
        <taxon>Embryophyta</taxon>
        <taxon>Tracheophyta</taxon>
        <taxon>Spermatophyta</taxon>
        <taxon>Magnoliopsida</taxon>
        <taxon>eudicotyledons</taxon>
        <taxon>Gunneridae</taxon>
        <taxon>Pentapetalae</taxon>
        <taxon>rosids</taxon>
        <taxon>fabids</taxon>
        <taxon>Malpighiales</taxon>
        <taxon>Salicaceae</taxon>
        <taxon>Saliceae</taxon>
        <taxon>Salix</taxon>
    </lineage>
</organism>
<evidence type="ECO:0000256" key="1">
    <source>
        <dbReference type="ARBA" id="ARBA00022842"/>
    </source>
</evidence>
<evidence type="ECO:0008006" key="4">
    <source>
        <dbReference type="Google" id="ProtNLM"/>
    </source>
</evidence>
<evidence type="ECO:0000313" key="3">
    <source>
        <dbReference type="EMBL" id="VFU58242.1"/>
    </source>
</evidence>
<accession>A0A6N2NB01</accession>
<reference evidence="3" key="1">
    <citation type="submission" date="2019-03" db="EMBL/GenBank/DDBJ databases">
        <authorList>
            <person name="Mank J."/>
            <person name="Almeida P."/>
        </authorList>
    </citation>
    <scope>NUCLEOTIDE SEQUENCE</scope>
    <source>
        <strain evidence="3">78183</strain>
    </source>
</reference>
<gene>
    <name evidence="3" type="ORF">SVIM_LOCUS424608</name>
</gene>
<protein>
    <recommendedName>
        <fullName evidence="4">Cation-transporting P-type ATPase C-terminal domain-containing protein</fullName>
    </recommendedName>
</protein>
<dbReference type="GO" id="GO:0005886">
    <property type="term" value="C:plasma membrane"/>
    <property type="evidence" value="ECO:0007669"/>
    <property type="project" value="TreeGrafter"/>
</dbReference>
<sequence length="214" mass="23418">MMCQISRKTDEQTPLQARLNKLTSSIGKVGLTVSFLVLVVLMVTSLAILKIREFDGSKTKADDIVNAVVGIVAAAVTITVVAIPEGLPLAVTLTLAYSVKRMMKYQAMVRKFSACETISSATTICTDKTGILTMKLMKVTKESPESKFELSGSPTEKAILSWDIHGLNLDMEQMKHSCTILYVEPSIHKRKGAVFCPGKEWTTQSTSSGKEQQR</sequence>